<dbReference type="FunFam" id="1.10.238.10:FF:000001">
    <property type="entry name" value="Calmodulin 1"/>
    <property type="match status" value="1"/>
</dbReference>
<dbReference type="Gene3D" id="1.10.238.10">
    <property type="entry name" value="EF-hand"/>
    <property type="match status" value="2"/>
</dbReference>
<evidence type="ECO:0000256" key="4">
    <source>
        <dbReference type="SAM" id="MobiDB-lite"/>
    </source>
</evidence>
<dbReference type="PROSITE" id="PS00018">
    <property type="entry name" value="EF_HAND_1"/>
    <property type="match status" value="4"/>
</dbReference>
<protein>
    <submittedName>
        <fullName evidence="6">Putative calcium-binding protein CML25</fullName>
    </submittedName>
</protein>
<feature type="compositionally biased region" description="Polar residues" evidence="4">
    <location>
        <begin position="29"/>
        <end position="38"/>
    </location>
</feature>
<keyword evidence="2" id="KW-0677">Repeat</keyword>
<feature type="compositionally biased region" description="Low complexity" evidence="4">
    <location>
        <begin position="13"/>
        <end position="26"/>
    </location>
</feature>
<dbReference type="InterPro" id="IPR039647">
    <property type="entry name" value="EF_hand_pair_protein_CML-like"/>
</dbReference>
<reference evidence="6 8" key="2">
    <citation type="journal article" date="2019" name="Plant Biotechnol. J.">
        <title>The red bayberry genome and genetic basis of sex determination.</title>
        <authorList>
            <person name="Jia H.M."/>
            <person name="Jia H.J."/>
            <person name="Cai Q.L."/>
            <person name="Wang Y."/>
            <person name="Zhao H.B."/>
            <person name="Yang W.F."/>
            <person name="Wang G.Y."/>
            <person name="Li Y.H."/>
            <person name="Zhan D.L."/>
            <person name="Shen Y.T."/>
            <person name="Niu Q.F."/>
            <person name="Chang L."/>
            <person name="Qiu J."/>
            <person name="Zhao L."/>
            <person name="Xie H.B."/>
            <person name="Fu W.Y."/>
            <person name="Jin J."/>
            <person name="Li X.W."/>
            <person name="Jiao Y."/>
            <person name="Zhou C.C."/>
            <person name="Tu T."/>
            <person name="Chai C.Y."/>
            <person name="Gao J.L."/>
            <person name="Fan L.J."/>
            <person name="van de Weg E."/>
            <person name="Wang J.Y."/>
            <person name="Gao Z.S."/>
        </authorList>
    </citation>
    <scope>NUCLEOTIDE SEQUENCE [LARGE SCALE GENOMIC DNA]</scope>
    <source>
        <tissue evidence="6">Leaves</tissue>
    </source>
</reference>
<organism evidence="6 8">
    <name type="scientific">Morella rubra</name>
    <name type="common">Chinese bayberry</name>
    <dbReference type="NCBI Taxonomy" id="262757"/>
    <lineage>
        <taxon>Eukaryota</taxon>
        <taxon>Viridiplantae</taxon>
        <taxon>Streptophyta</taxon>
        <taxon>Embryophyta</taxon>
        <taxon>Tracheophyta</taxon>
        <taxon>Spermatophyta</taxon>
        <taxon>Magnoliopsida</taxon>
        <taxon>eudicotyledons</taxon>
        <taxon>Gunneridae</taxon>
        <taxon>Pentapetalae</taxon>
        <taxon>rosids</taxon>
        <taxon>fabids</taxon>
        <taxon>Fagales</taxon>
        <taxon>Myricaceae</taxon>
        <taxon>Morella</taxon>
    </lineage>
</organism>
<dbReference type="InterPro" id="IPR011992">
    <property type="entry name" value="EF-hand-dom_pair"/>
</dbReference>
<accession>A0A6A1UZQ7</accession>
<dbReference type="PROSITE" id="PS50222">
    <property type="entry name" value="EF_HAND_2"/>
    <property type="match status" value="4"/>
</dbReference>
<evidence type="ECO:0000259" key="5">
    <source>
        <dbReference type="PROSITE" id="PS50222"/>
    </source>
</evidence>
<dbReference type="Proteomes" id="UP000516437">
    <property type="component" value="Chromosome 7"/>
</dbReference>
<gene>
    <name evidence="7" type="ORF">CJ030_MR7G027990</name>
    <name evidence="6" type="ORF">CJ030_MR7G027994</name>
</gene>
<evidence type="ECO:0000256" key="1">
    <source>
        <dbReference type="ARBA" id="ARBA00022723"/>
    </source>
</evidence>
<evidence type="ECO:0000256" key="3">
    <source>
        <dbReference type="ARBA" id="ARBA00022837"/>
    </source>
</evidence>
<comment type="caution">
    <text evidence="6">The sequence shown here is derived from an EMBL/GenBank/DDBJ whole genome shotgun (WGS) entry which is preliminary data.</text>
</comment>
<proteinExistence type="predicted"/>
<feature type="compositionally biased region" description="Basic residues" evidence="4">
    <location>
        <begin position="1"/>
        <end position="12"/>
    </location>
</feature>
<dbReference type="InterPro" id="IPR018247">
    <property type="entry name" value="EF_Hand_1_Ca_BS"/>
</dbReference>
<feature type="domain" description="EF-hand" evidence="5">
    <location>
        <begin position="77"/>
        <end position="112"/>
    </location>
</feature>
<evidence type="ECO:0000313" key="8">
    <source>
        <dbReference type="Proteomes" id="UP000516437"/>
    </source>
</evidence>
<sequence length="190" mass="21258">MLKKFFRRKKKPGSSTGPSLSPTAAPMNSFPSRSPSMDTRAQIAELEHVFRKFDANGDGKISSSELRSIMDSLGQKPSEEELQKIIEDIDCDGDGCIDLQEFLELNTDGVDSEEVLRSLREAFSVYDIDGNGLISAEELHKVMKRLNDECSLAECRKMISGVDRNGDGMISFDEFKDMMMNGSRQDLMDK</sequence>
<dbReference type="SUPFAM" id="SSF47473">
    <property type="entry name" value="EF-hand"/>
    <property type="match status" value="1"/>
</dbReference>
<dbReference type="InterPro" id="IPR002048">
    <property type="entry name" value="EF_hand_dom"/>
</dbReference>
<dbReference type="CDD" id="cd00051">
    <property type="entry name" value="EFh"/>
    <property type="match status" value="2"/>
</dbReference>
<dbReference type="EMBL" id="RXIC02000025">
    <property type="protein sequence ID" value="KAB1205821.1"/>
    <property type="molecule type" value="Genomic_DNA"/>
</dbReference>
<dbReference type="GO" id="GO:0005509">
    <property type="term" value="F:calcium ion binding"/>
    <property type="evidence" value="ECO:0007669"/>
    <property type="project" value="InterPro"/>
</dbReference>
<dbReference type="Pfam" id="PF13499">
    <property type="entry name" value="EF-hand_7"/>
    <property type="match status" value="2"/>
</dbReference>
<keyword evidence="8" id="KW-1185">Reference proteome</keyword>
<keyword evidence="3" id="KW-0106">Calcium</keyword>
<reference evidence="6" key="3">
    <citation type="submission" date="2019-09" db="EMBL/GenBank/DDBJ databases">
        <authorList>
            <person name="Gao Z."/>
        </authorList>
    </citation>
    <scope>NUCLEOTIDE SEQUENCE</scope>
    <source>
        <tissue evidence="6">Leaves</tissue>
    </source>
</reference>
<feature type="domain" description="EF-hand" evidence="5">
    <location>
        <begin position="41"/>
        <end position="76"/>
    </location>
</feature>
<feature type="region of interest" description="Disordered" evidence="4">
    <location>
        <begin position="1"/>
        <end position="38"/>
    </location>
</feature>
<reference evidence="6" key="1">
    <citation type="submission" date="2018-07" db="EMBL/GenBank/DDBJ databases">
        <authorList>
            <person name="Gao Z.-S."/>
            <person name="Jia H.-M."/>
            <person name="Jia H.-J."/>
            <person name="Cai Q.-L."/>
            <person name="Wang Y."/>
            <person name="Zhao H.-B."/>
        </authorList>
    </citation>
    <scope>NUCLEOTIDE SEQUENCE</scope>
    <source>
        <tissue evidence="6">Leaves</tissue>
    </source>
</reference>
<evidence type="ECO:0000313" key="6">
    <source>
        <dbReference type="EMBL" id="KAB1205821.1"/>
    </source>
</evidence>
<dbReference type="SMART" id="SM00054">
    <property type="entry name" value="EFh"/>
    <property type="match status" value="4"/>
</dbReference>
<feature type="domain" description="EF-hand" evidence="5">
    <location>
        <begin position="150"/>
        <end position="185"/>
    </location>
</feature>
<dbReference type="EMBL" id="RXIC02000025">
    <property type="protein sequence ID" value="KAB1205825.1"/>
    <property type="molecule type" value="Genomic_DNA"/>
</dbReference>
<dbReference type="OrthoDB" id="26525at2759"/>
<dbReference type="PANTHER" id="PTHR10891">
    <property type="entry name" value="EF-HAND CALCIUM-BINDING DOMAIN CONTAINING PROTEIN"/>
    <property type="match status" value="1"/>
</dbReference>
<evidence type="ECO:0000256" key="2">
    <source>
        <dbReference type="ARBA" id="ARBA00022737"/>
    </source>
</evidence>
<evidence type="ECO:0000313" key="7">
    <source>
        <dbReference type="EMBL" id="KAB1205825.1"/>
    </source>
</evidence>
<keyword evidence="1" id="KW-0479">Metal-binding</keyword>
<dbReference type="AlphaFoldDB" id="A0A6A1UZQ7"/>
<name>A0A6A1UZQ7_9ROSI</name>
<feature type="domain" description="EF-hand" evidence="5">
    <location>
        <begin position="114"/>
        <end position="149"/>
    </location>
</feature>